<evidence type="ECO:0000313" key="4">
    <source>
        <dbReference type="Proteomes" id="UP000001497"/>
    </source>
</evidence>
<dbReference type="EMBL" id="CP001792">
    <property type="protein sequence ID" value="ACX74429.1"/>
    <property type="molecule type" value="Genomic_DNA"/>
</dbReference>
<proteinExistence type="predicted"/>
<evidence type="ECO:0000313" key="2">
    <source>
        <dbReference type="EMBL" id="ADL25968.1"/>
    </source>
</evidence>
<gene>
    <name evidence="1" type="ordered locus">Fisuc_0819</name>
    <name evidence="2" type="ordered locus">FSU_1262</name>
</gene>
<evidence type="ECO:0000313" key="1">
    <source>
        <dbReference type="EMBL" id="ACX74429.1"/>
    </source>
</evidence>
<accession>C9RNI3</accession>
<protein>
    <submittedName>
        <fullName evidence="2">Uncharacterized protein</fullName>
    </submittedName>
</protein>
<evidence type="ECO:0000313" key="3">
    <source>
        <dbReference type="Proteomes" id="UP000000517"/>
    </source>
</evidence>
<dbReference type="RefSeq" id="WP_014545576.1">
    <property type="nucleotide sequence ID" value="NC_013410.1"/>
</dbReference>
<reference evidence="1 4" key="1">
    <citation type="submission" date="2009-10" db="EMBL/GenBank/DDBJ databases">
        <title>Complete sequence of Fibrobacter succinogenes subsp. succinogenes S85.</title>
        <authorList>
            <consortium name="US DOE Joint Genome Institute"/>
            <person name="Lucas S."/>
            <person name="Copeland A."/>
            <person name="Lapidus A."/>
            <person name="Glavina del Rio T."/>
            <person name="Tice H."/>
            <person name="Bruce D."/>
            <person name="Goodwin L."/>
            <person name="Pitluck S."/>
            <person name="Chertkov O."/>
            <person name="Detter J.C."/>
            <person name="Han C."/>
            <person name="Tapia R."/>
            <person name="Larimer F."/>
            <person name="Land M."/>
            <person name="Hauser L."/>
            <person name="Kyrpides N."/>
            <person name="Mikhailova N."/>
            <person name="Weimer P.J."/>
            <person name="Stevenson D.M."/>
            <person name="Boyum J."/>
            <person name="Brumm P.I."/>
            <person name="Mead D."/>
        </authorList>
    </citation>
    <scope>NUCLEOTIDE SEQUENCE [LARGE SCALE GENOMIC DNA]</scope>
    <source>
        <strain evidence="4">ATCC 19169 / S85</strain>
        <strain evidence="1">S85</strain>
    </source>
</reference>
<dbReference type="EMBL" id="CP002158">
    <property type="protein sequence ID" value="ADL25968.1"/>
    <property type="molecule type" value="Genomic_DNA"/>
</dbReference>
<reference evidence="3" key="2">
    <citation type="submission" date="2010-08" db="EMBL/GenBank/DDBJ databases">
        <title>Complete sequence of Fibrobacter succinogenes subsp. succinogenes S85.</title>
        <authorList>
            <person name="Durkin A.S."/>
            <person name="Nelson K.E."/>
            <person name="Morrison M."/>
            <person name="Forsberg C.W."/>
            <person name="Wilson D.B."/>
            <person name="Russell J.B."/>
            <person name="Cann I.K.O."/>
            <person name="Mackie R.I."/>
            <person name="White B.A."/>
        </authorList>
    </citation>
    <scope>NUCLEOTIDE SEQUENCE [LARGE SCALE GENOMIC DNA]</scope>
    <source>
        <strain evidence="3">ATCC 19169 / S85</strain>
    </source>
</reference>
<name>C9RNI3_FIBSS</name>
<keyword evidence="4" id="KW-1185">Reference proteome</keyword>
<sequence>METIEISPKFFDLLSSIYGQNDDNQNGTAPFFPFISNLNSTSTEAIELENRRHLDNLRKEESLFINMLLQSDFEDGFTNDAIEYINEALKNSFATCMWIAELFEKYSKRTDEKAKNVIYGLLKIIAFLGNHNCFDYVKSVLLLILRAAMHSGQDYMQEAALMVIESWHSHEALDLLSENDYAASPYIRKYIAALKRDFLTEMEY</sequence>
<dbReference type="eggNOG" id="ENOG502ZM5G">
    <property type="taxonomic scope" value="Bacteria"/>
</dbReference>
<dbReference type="Proteomes" id="UP000000517">
    <property type="component" value="Chromosome"/>
</dbReference>
<dbReference type="KEGG" id="fsu:Fisuc_0819"/>
<reference evidence="2" key="3">
    <citation type="submission" date="2010-08" db="EMBL/GenBank/DDBJ databases">
        <authorList>
            <person name="Durkin A.S."/>
            <person name="Nelson K.E."/>
            <person name="Morrison M."/>
            <person name="Forsberg C.W."/>
            <person name="Wilson D.B."/>
            <person name="Russell J.B."/>
            <person name="Cann I.K.O."/>
            <person name="Mackie R.I."/>
            <person name="White B.A."/>
        </authorList>
    </citation>
    <scope>NUCLEOTIDE SEQUENCE</scope>
    <source>
        <strain evidence="2">S85</strain>
    </source>
</reference>
<dbReference type="KEGG" id="fsc:FSU_1262"/>
<dbReference type="Proteomes" id="UP000001497">
    <property type="component" value="Chromosome"/>
</dbReference>
<organism evidence="2 3">
    <name type="scientific">Fibrobacter succinogenes (strain ATCC 19169 / S85)</name>
    <dbReference type="NCBI Taxonomy" id="59374"/>
    <lineage>
        <taxon>Bacteria</taxon>
        <taxon>Pseudomonadati</taxon>
        <taxon>Fibrobacterota</taxon>
        <taxon>Fibrobacteria</taxon>
        <taxon>Fibrobacterales</taxon>
        <taxon>Fibrobacteraceae</taxon>
        <taxon>Fibrobacter</taxon>
    </lineage>
</organism>
<dbReference type="AlphaFoldDB" id="C9RNI3"/>
<dbReference type="HOGENOM" id="CLU_1341581_0_0_0"/>